<comment type="similarity">
    <text evidence="1">Belongs to the ROK (NagC/XylR) family.</text>
</comment>
<feature type="region of interest" description="Disordered" evidence="2">
    <location>
        <begin position="323"/>
        <end position="342"/>
    </location>
</feature>
<dbReference type="Gene3D" id="3.30.420.40">
    <property type="match status" value="2"/>
</dbReference>
<dbReference type="GO" id="GO:0016301">
    <property type="term" value="F:kinase activity"/>
    <property type="evidence" value="ECO:0007669"/>
    <property type="project" value="UniProtKB-KW"/>
</dbReference>
<dbReference type="InterPro" id="IPR000600">
    <property type="entry name" value="ROK"/>
</dbReference>
<dbReference type="RefSeq" id="WP_100344284.1">
    <property type="nucleotide sequence ID" value="NZ_PGFB01000002.1"/>
</dbReference>
<evidence type="ECO:0000313" key="3">
    <source>
        <dbReference type="EMBL" id="PJJ63827.1"/>
    </source>
</evidence>
<dbReference type="PANTHER" id="PTHR18964">
    <property type="entry name" value="ROK (REPRESSOR, ORF, KINASE) FAMILY"/>
    <property type="match status" value="1"/>
</dbReference>
<keyword evidence="3" id="KW-0418">Kinase</keyword>
<comment type="caution">
    <text evidence="3">The sequence shown here is derived from an EMBL/GenBank/DDBJ whole genome shotgun (WGS) entry which is preliminary data.</text>
</comment>
<organism evidence="3 4">
    <name type="scientific">Compostimonas suwonensis</name>
    <dbReference type="NCBI Taxonomy" id="1048394"/>
    <lineage>
        <taxon>Bacteria</taxon>
        <taxon>Bacillati</taxon>
        <taxon>Actinomycetota</taxon>
        <taxon>Actinomycetes</taxon>
        <taxon>Micrococcales</taxon>
        <taxon>Microbacteriaceae</taxon>
        <taxon>Compostimonas</taxon>
    </lineage>
</organism>
<name>A0A2M9C0F2_9MICO</name>
<dbReference type="InterPro" id="IPR043129">
    <property type="entry name" value="ATPase_NBD"/>
</dbReference>
<dbReference type="AlphaFoldDB" id="A0A2M9C0F2"/>
<evidence type="ECO:0000313" key="4">
    <source>
        <dbReference type="Proteomes" id="UP000230161"/>
    </source>
</evidence>
<dbReference type="Proteomes" id="UP000230161">
    <property type="component" value="Unassembled WGS sequence"/>
</dbReference>
<keyword evidence="3" id="KW-0808">Transferase</keyword>
<dbReference type="SUPFAM" id="SSF53067">
    <property type="entry name" value="Actin-like ATPase domain"/>
    <property type="match status" value="1"/>
</dbReference>
<protein>
    <submittedName>
        <fullName evidence="3">Glucokinase</fullName>
    </submittedName>
</protein>
<gene>
    <name evidence="3" type="ORF">CLV54_1503</name>
</gene>
<dbReference type="Pfam" id="PF00480">
    <property type="entry name" value="ROK"/>
    <property type="match status" value="1"/>
</dbReference>
<proteinExistence type="inferred from homology"/>
<dbReference type="EMBL" id="PGFB01000002">
    <property type="protein sequence ID" value="PJJ63827.1"/>
    <property type="molecule type" value="Genomic_DNA"/>
</dbReference>
<reference evidence="3 4" key="1">
    <citation type="submission" date="2017-11" db="EMBL/GenBank/DDBJ databases">
        <title>Genomic Encyclopedia of Archaeal and Bacterial Type Strains, Phase II (KMG-II): From Individual Species to Whole Genera.</title>
        <authorList>
            <person name="Goeker M."/>
        </authorList>
    </citation>
    <scope>NUCLEOTIDE SEQUENCE [LARGE SCALE GENOMIC DNA]</scope>
    <source>
        <strain evidence="3 4">DSM 25625</strain>
    </source>
</reference>
<sequence length="342" mass="34900">MIAADHPDVYIAVDIGGTTIKAITVGGNGRILARRVEPTFGHASTALASVLSVLDDVLGDARRAGHRPQAMGVCAPGTVDAERGVVTFAANLGWQDLSLASTLSSRYALPVRVDHDARAAASAEFRGRGAFPNSDVLFVPLGTGVSAAVISAGTLARGATGSAGELGHVIVRPGGEPCLCGQSGCVEAYAGATSILRRYRAGGGTAESVQEIAEGIPDDDLAATVWNDAVDALAHGLHGAIAVLDPGLIVLGGGLSQAGDVLVGALRARLQELLTWRPVPEIAVSVLASFGGIIGATLLVADHFAEDEIRTLIHDLADEHTSLPVQPSVDGGSIGTRTPTRR</sequence>
<accession>A0A2M9C0F2</accession>
<dbReference type="OrthoDB" id="9815677at2"/>
<evidence type="ECO:0000256" key="1">
    <source>
        <dbReference type="ARBA" id="ARBA00006479"/>
    </source>
</evidence>
<dbReference type="PANTHER" id="PTHR18964:SF149">
    <property type="entry name" value="BIFUNCTIONAL UDP-N-ACETYLGLUCOSAMINE 2-EPIMERASE_N-ACETYLMANNOSAMINE KINASE"/>
    <property type="match status" value="1"/>
</dbReference>
<keyword evidence="4" id="KW-1185">Reference proteome</keyword>
<evidence type="ECO:0000256" key="2">
    <source>
        <dbReference type="SAM" id="MobiDB-lite"/>
    </source>
</evidence>